<reference evidence="1" key="1">
    <citation type="journal article" date="2014" name="Int. J. Syst. Evol. Microbiol.">
        <title>Complete genome sequence of Corynebacterium casei LMG S-19264T (=DSM 44701T), isolated from a smear-ripened cheese.</title>
        <authorList>
            <consortium name="US DOE Joint Genome Institute (JGI-PGF)"/>
            <person name="Walter F."/>
            <person name="Albersmeier A."/>
            <person name="Kalinowski J."/>
            <person name="Ruckert C."/>
        </authorList>
    </citation>
    <scope>NUCLEOTIDE SEQUENCE</scope>
    <source>
        <strain evidence="1">JCM 12580</strain>
    </source>
</reference>
<organism evidence="1 2">
    <name type="scientific">Lentibacillus kapialis</name>
    <dbReference type="NCBI Taxonomy" id="340214"/>
    <lineage>
        <taxon>Bacteria</taxon>
        <taxon>Bacillati</taxon>
        <taxon>Bacillota</taxon>
        <taxon>Bacilli</taxon>
        <taxon>Bacillales</taxon>
        <taxon>Bacillaceae</taxon>
        <taxon>Lentibacillus</taxon>
    </lineage>
</organism>
<comment type="caution">
    <text evidence="1">The sequence shown here is derived from an EMBL/GenBank/DDBJ whole genome shotgun (WGS) entry which is preliminary data.</text>
</comment>
<sequence length="139" mass="16709">MDYVVQHNMKLTAKNAYISRKHLPIINEQMSVKAKNATSYYSQQQYYPYIHLFFHIALNGKLMMKSGKGKKLHLTVTERWNTFKHLTDTEKYFFLLETFWVDVSWARLLNRHNINIHHILPDVLEKLMDHTRIRARFTS</sequence>
<protein>
    <submittedName>
        <fullName evidence="1">Uncharacterized protein</fullName>
    </submittedName>
</protein>
<evidence type="ECO:0000313" key="2">
    <source>
        <dbReference type="Proteomes" id="UP000658382"/>
    </source>
</evidence>
<proteinExistence type="predicted"/>
<reference evidence="1" key="2">
    <citation type="submission" date="2020-09" db="EMBL/GenBank/DDBJ databases">
        <authorList>
            <person name="Sun Q."/>
            <person name="Ohkuma M."/>
        </authorList>
    </citation>
    <scope>NUCLEOTIDE SEQUENCE</scope>
    <source>
        <strain evidence="1">JCM 12580</strain>
    </source>
</reference>
<dbReference type="EMBL" id="BMNQ01000005">
    <property type="protein sequence ID" value="GGJ87432.1"/>
    <property type="molecule type" value="Genomic_DNA"/>
</dbReference>
<name>A0A917PQE6_9BACI</name>
<accession>A0A917PQE6</accession>
<dbReference type="Proteomes" id="UP000658382">
    <property type="component" value="Unassembled WGS sequence"/>
</dbReference>
<dbReference type="AlphaFoldDB" id="A0A917PQE6"/>
<gene>
    <name evidence="1" type="ORF">GCM10007063_07370</name>
</gene>
<evidence type="ECO:0000313" key="1">
    <source>
        <dbReference type="EMBL" id="GGJ87432.1"/>
    </source>
</evidence>
<keyword evidence="2" id="KW-1185">Reference proteome</keyword>